<dbReference type="PANTHER" id="PTHR46383:SF4">
    <property type="entry name" value="AMINOTRANSFERASE"/>
    <property type="match status" value="1"/>
</dbReference>
<dbReference type="GO" id="GO:0008483">
    <property type="term" value="F:transaminase activity"/>
    <property type="evidence" value="ECO:0007669"/>
    <property type="project" value="UniProtKB-KW"/>
</dbReference>
<dbReference type="InterPro" id="IPR015421">
    <property type="entry name" value="PyrdxlP-dep_Trfase_major"/>
</dbReference>
<dbReference type="InterPro" id="IPR004838">
    <property type="entry name" value="NHTrfase_class1_PyrdxlP-BS"/>
</dbReference>
<evidence type="ECO:0000313" key="10">
    <source>
        <dbReference type="Proteomes" id="UP000237923"/>
    </source>
</evidence>
<keyword evidence="3 6" id="KW-0032">Aminotransferase</keyword>
<evidence type="ECO:0000259" key="7">
    <source>
        <dbReference type="Pfam" id="PF00155"/>
    </source>
</evidence>
<evidence type="ECO:0000313" key="9">
    <source>
        <dbReference type="EMBL" id="SPE06869.1"/>
    </source>
</evidence>
<dbReference type="GO" id="GO:0006520">
    <property type="term" value="P:amino acid metabolic process"/>
    <property type="evidence" value="ECO:0007669"/>
    <property type="project" value="InterPro"/>
</dbReference>
<feature type="domain" description="Aminotransferase class I/classII large" evidence="7">
    <location>
        <begin position="43"/>
        <end position="383"/>
    </location>
</feature>
<evidence type="ECO:0000313" key="8">
    <source>
        <dbReference type="EMBL" id="SPD91621.1"/>
    </source>
</evidence>
<protein>
    <recommendedName>
        <fullName evidence="6">Aminotransferase</fullName>
        <ecNumber evidence="6">2.6.1.-</ecNumber>
    </recommendedName>
</protein>
<dbReference type="AlphaFoldDB" id="A0A2N9K8N8"/>
<accession>A0A2N9K8N8</accession>
<dbReference type="SUPFAM" id="SSF53383">
    <property type="entry name" value="PLP-dependent transferases"/>
    <property type="match status" value="1"/>
</dbReference>
<sequence length="408" mass="45311">MPNSQENMEKENVMTKPINHQVIKTEASGIRLVLDLVKKPADQMIELTVGEIDLPTPAATKEAGKQAISNNVTKYTENMGFLSLRRVISDYIKRFYEVSYSPENEILVTVGASQGIDLTVRTLINAGDEVILIGPAYPAYIQAVVLAGAIPIVVDTRSTHFRLSPEQLESAISSKTKLVILNYPNNPTGIVLSKEELSSLASVIQKYDLYVLTDDVYQRLTYNQDCAPSIASAPLMKERTIIVNGLSKSHSMTGWRIGYLAGPKVLIQEIYKIQQANVGCASSISQMAALTALTTDIEAPKTYITVFRKRRDYVLQRLDEMSLKYTKPDGAFYVFIDVKLFGMSSWDFVAFTINESDLVLVHGSAFTEAGEGYVRLSFANEMKVLVEAMNRLEKTVDVLTAKKYAHLI</sequence>
<evidence type="ECO:0000256" key="1">
    <source>
        <dbReference type="ARBA" id="ARBA00001933"/>
    </source>
</evidence>
<dbReference type="InterPro" id="IPR015422">
    <property type="entry name" value="PyrdxlP-dep_Trfase_small"/>
</dbReference>
<evidence type="ECO:0000256" key="4">
    <source>
        <dbReference type="ARBA" id="ARBA00022679"/>
    </source>
</evidence>
<dbReference type="Proteomes" id="UP000237923">
    <property type="component" value="Unassembled WGS sequence"/>
</dbReference>
<comment type="similarity">
    <text evidence="2 6">Belongs to the class-I pyridoxal-phosphate-dependent aminotransferase family.</text>
</comment>
<dbReference type="Pfam" id="PF00155">
    <property type="entry name" value="Aminotran_1_2"/>
    <property type="match status" value="1"/>
</dbReference>
<dbReference type="FunFam" id="3.40.640.10:FF:000033">
    <property type="entry name" value="Aspartate aminotransferase"/>
    <property type="match status" value="1"/>
</dbReference>
<evidence type="ECO:0000256" key="2">
    <source>
        <dbReference type="ARBA" id="ARBA00007441"/>
    </source>
</evidence>
<comment type="cofactor">
    <cofactor evidence="1 6">
        <name>pyridoxal 5'-phosphate</name>
        <dbReference type="ChEBI" id="CHEBI:597326"/>
    </cofactor>
</comment>
<gene>
    <name evidence="9" type="primary">patA_4</name>
    <name evidence="8" type="ORF">LES8486_00605</name>
    <name evidence="9" type="ORF">LES9216_00752</name>
</gene>
<keyword evidence="11" id="KW-1185">Reference proteome</keyword>
<dbReference type="InterPro" id="IPR050596">
    <property type="entry name" value="AspAT/PAT-like"/>
</dbReference>
<dbReference type="PANTHER" id="PTHR46383">
    <property type="entry name" value="ASPARTATE AMINOTRANSFERASE"/>
    <property type="match status" value="1"/>
</dbReference>
<dbReference type="EC" id="2.6.1.-" evidence="6"/>
<keyword evidence="5" id="KW-0663">Pyridoxal phosphate</keyword>
<dbReference type="Gene3D" id="3.90.1150.10">
    <property type="entry name" value="Aspartate Aminotransferase, domain 1"/>
    <property type="match status" value="1"/>
</dbReference>
<organism evidence="9 10">
    <name type="scientific">Leuconostoc suionicum</name>
    <dbReference type="NCBI Taxonomy" id="1511761"/>
    <lineage>
        <taxon>Bacteria</taxon>
        <taxon>Bacillati</taxon>
        <taxon>Bacillota</taxon>
        <taxon>Bacilli</taxon>
        <taxon>Lactobacillales</taxon>
        <taxon>Lactobacillaceae</taxon>
        <taxon>Leuconostoc</taxon>
    </lineage>
</organism>
<keyword evidence="4 6" id="KW-0808">Transferase</keyword>
<evidence type="ECO:0000256" key="6">
    <source>
        <dbReference type="RuleBase" id="RU000481"/>
    </source>
</evidence>
<dbReference type="EMBL" id="OKQR01000001">
    <property type="protein sequence ID" value="SPD91621.1"/>
    <property type="molecule type" value="Genomic_DNA"/>
</dbReference>
<evidence type="ECO:0000256" key="5">
    <source>
        <dbReference type="ARBA" id="ARBA00022898"/>
    </source>
</evidence>
<reference evidence="8 11" key="2">
    <citation type="submission" date="2018-02" db="EMBL/GenBank/DDBJ databases">
        <authorList>
            <person name="Rodrigo-Torres L."/>
            <person name="Arahal R. D."/>
            <person name="Lucena T."/>
        </authorList>
    </citation>
    <scope>NUCLEOTIDE SEQUENCE [LARGE SCALE GENOMIC DNA]</scope>
    <source>
        <strain evidence="8 11">CECT 8486</strain>
    </source>
</reference>
<reference evidence="9 10" key="1">
    <citation type="submission" date="2018-02" db="EMBL/GenBank/DDBJ databases">
        <authorList>
            <person name="Cohen D.B."/>
            <person name="Kent A.D."/>
        </authorList>
    </citation>
    <scope>NUCLEOTIDE SEQUENCE [LARGE SCALE GENOMIC DNA]</scope>
    <source>
        <strain evidence="9 10">CECT 9216</strain>
    </source>
</reference>
<dbReference type="GO" id="GO:0030170">
    <property type="term" value="F:pyridoxal phosphate binding"/>
    <property type="evidence" value="ECO:0007669"/>
    <property type="project" value="InterPro"/>
</dbReference>
<dbReference type="Gene3D" id="3.40.640.10">
    <property type="entry name" value="Type I PLP-dependent aspartate aminotransferase-like (Major domain)"/>
    <property type="match status" value="1"/>
</dbReference>
<evidence type="ECO:0000256" key="3">
    <source>
        <dbReference type="ARBA" id="ARBA00022576"/>
    </source>
</evidence>
<dbReference type="InterPro" id="IPR004839">
    <property type="entry name" value="Aminotransferase_I/II_large"/>
</dbReference>
<dbReference type="PROSITE" id="PS00105">
    <property type="entry name" value="AA_TRANSFER_CLASS_1"/>
    <property type="match status" value="1"/>
</dbReference>
<dbReference type="InterPro" id="IPR015424">
    <property type="entry name" value="PyrdxlP-dep_Trfase"/>
</dbReference>
<proteinExistence type="inferred from homology"/>
<dbReference type="Proteomes" id="UP000239237">
    <property type="component" value="Unassembled WGS sequence"/>
</dbReference>
<dbReference type="CDD" id="cd00609">
    <property type="entry name" value="AAT_like"/>
    <property type="match status" value="1"/>
</dbReference>
<dbReference type="EMBL" id="OKQU01000001">
    <property type="protein sequence ID" value="SPE06869.1"/>
    <property type="molecule type" value="Genomic_DNA"/>
</dbReference>
<evidence type="ECO:0000313" key="11">
    <source>
        <dbReference type="Proteomes" id="UP000239237"/>
    </source>
</evidence>
<name>A0A2N9K8N8_9LACO</name>